<dbReference type="AlphaFoldDB" id="A0A5N3X1C0"/>
<dbReference type="InterPro" id="IPR011029">
    <property type="entry name" value="DEATH-like_dom_sf"/>
</dbReference>
<feature type="chain" id="PRO_5024356735" evidence="1">
    <location>
        <begin position="30"/>
        <end position="71"/>
    </location>
</feature>
<gene>
    <name evidence="2" type="ORF">FD754_010362</name>
</gene>
<name>A0A5N3X1C0_MUNMU</name>
<keyword evidence="3" id="KW-1185">Reference proteome</keyword>
<keyword evidence="1" id="KW-0732">Signal</keyword>
<sequence>MAWAAGSGGARRALSSHTLLFDLPPALLGEFCAVLDSCDGALGWRGLGDRNNVVTLYEMWHYGVSSCIKIF</sequence>
<protein>
    <submittedName>
        <fullName evidence="2">Uncharacterized protein</fullName>
    </submittedName>
</protein>
<evidence type="ECO:0000256" key="1">
    <source>
        <dbReference type="SAM" id="SignalP"/>
    </source>
</evidence>
<evidence type="ECO:0000313" key="3">
    <source>
        <dbReference type="Proteomes" id="UP000326458"/>
    </source>
</evidence>
<dbReference type="EMBL" id="VCEA01000001">
    <property type="protein sequence ID" value="KAB0366206.1"/>
    <property type="molecule type" value="Genomic_DNA"/>
</dbReference>
<dbReference type="Proteomes" id="UP000326458">
    <property type="component" value="Unassembled WGS sequence"/>
</dbReference>
<reference evidence="2 3" key="1">
    <citation type="submission" date="2019-06" db="EMBL/GenBank/DDBJ databases">
        <title>Discovery of a novel chromosome fission-fusion reversal in muntjac.</title>
        <authorList>
            <person name="Mudd A.B."/>
            <person name="Bredeson J.V."/>
            <person name="Baum R."/>
            <person name="Hockemeyer D."/>
            <person name="Rokhsar D.S."/>
        </authorList>
    </citation>
    <scope>NUCLEOTIDE SEQUENCE [LARGE SCALE GENOMIC DNA]</scope>
    <source>
        <strain evidence="2">UTSW_UCB_Mm</strain>
        <tissue evidence="2">Fibroblast cell line</tissue>
    </source>
</reference>
<comment type="caution">
    <text evidence="2">The sequence shown here is derived from an EMBL/GenBank/DDBJ whole genome shotgun (WGS) entry which is preliminary data.</text>
</comment>
<feature type="signal peptide" evidence="1">
    <location>
        <begin position="1"/>
        <end position="29"/>
    </location>
</feature>
<organism evidence="2 3">
    <name type="scientific">Muntiacus muntjak</name>
    <name type="common">Barking deer</name>
    <name type="synonym">Indian muntjac</name>
    <dbReference type="NCBI Taxonomy" id="9888"/>
    <lineage>
        <taxon>Eukaryota</taxon>
        <taxon>Metazoa</taxon>
        <taxon>Chordata</taxon>
        <taxon>Craniata</taxon>
        <taxon>Vertebrata</taxon>
        <taxon>Euteleostomi</taxon>
        <taxon>Mammalia</taxon>
        <taxon>Eutheria</taxon>
        <taxon>Laurasiatheria</taxon>
        <taxon>Artiodactyla</taxon>
        <taxon>Ruminantia</taxon>
        <taxon>Pecora</taxon>
        <taxon>Cervidae</taxon>
        <taxon>Muntiacinae</taxon>
        <taxon>Muntiacus</taxon>
    </lineage>
</organism>
<dbReference type="SUPFAM" id="SSF47986">
    <property type="entry name" value="DEATH domain"/>
    <property type="match status" value="1"/>
</dbReference>
<accession>A0A5N3X1C0</accession>
<evidence type="ECO:0000313" key="2">
    <source>
        <dbReference type="EMBL" id="KAB0366206.1"/>
    </source>
</evidence>
<proteinExistence type="predicted"/>